<reference evidence="5" key="1">
    <citation type="journal article" date="2019" name="Int. J. Syst. Evol. Microbiol.">
        <title>The Global Catalogue of Microorganisms (GCM) 10K type strain sequencing project: providing services to taxonomists for standard genome sequencing and annotation.</title>
        <authorList>
            <consortium name="The Broad Institute Genomics Platform"/>
            <consortium name="The Broad Institute Genome Sequencing Center for Infectious Disease"/>
            <person name="Wu L."/>
            <person name="Ma J."/>
        </authorList>
    </citation>
    <scope>NUCLEOTIDE SEQUENCE [LARGE SCALE GENOMIC DNA]</scope>
    <source>
        <strain evidence="5">XZYJ18</strain>
    </source>
</reference>
<evidence type="ECO:0000256" key="2">
    <source>
        <dbReference type="ARBA" id="ARBA00023002"/>
    </source>
</evidence>
<dbReference type="InterPro" id="IPR037165">
    <property type="entry name" value="AldOxase/xan_DH_Mopterin-bd_sf"/>
</dbReference>
<feature type="domain" description="Aldehyde oxidase/xanthine dehydrogenase a/b hammerhead" evidence="3">
    <location>
        <begin position="36"/>
        <end position="146"/>
    </location>
</feature>
<dbReference type="Pfam" id="PF01315">
    <property type="entry name" value="Ald_Xan_dh_C"/>
    <property type="match status" value="1"/>
</dbReference>
<dbReference type="Pfam" id="PF02738">
    <property type="entry name" value="MoCoBD_1"/>
    <property type="match status" value="1"/>
</dbReference>
<sequence>MTATQEPTAVTHGGTKPAYKYIGTDRKRVEDPRLLVGRGGYIADMKMQGLLHAAILRSPLPHARIVSIDTSAAEAIPGVVAVITGEDCKAHMNPCMNFGPPTIAQYPIAVDKVRYVGECVAVVVAESRYVAEDGIEALEVEFDDLPAVTDPHAALADDAALLHEEHGSNLGYERTFEFGDITKAMDDASFVVEETLHWGRSAGMPMETSGAIARPGTNGVLEVYCNSLNFSYLQFLVAGALRIPSNKLKMQPVAAGGSFGSKFTAHKVPTLAAFLALRTGRPVSYVEDRLDHLMNSDHHASDRYYEARMGFTEDGMITGLDVDVVDDYGAYLQFGVGTHGNALSQGTGPYRFRDLRYKLRAALTNKCQQGAYRGFGSEVHNWVLERLVEQGAKKLGLASEEIRRRNFIMPDEFPYKIPCGNVYDSGDYPQVLDKALGMIDVAYWRKEKERLRKEEGRYIGIGIATTQERSVFSSTEFWFWFDEPAFPITSSPESATITIDPAGQFQLLLHCQAMWGNSPETVSTTVLAEEFGVEPESVNVSYADTSRALPGTGPGGSRYTVMVAGAVRGASRKLKKKLIDIAAHSLEVSPDDLELVDGQVQVVGAPERSMGIPELAASAYFFALNLPPGMESGLEEAYTYDHPYTTLPSADRTDLGVFYPIMGHACHIAVMEVDPDTGGTSFLDYVAVHDAGTVVNPKSLGGHVTGGSTQGLGTALYEELAYDAEGQFNSATFLDYLVPSATEVPTFRMGHVETPSPYTEYGIKGGGEGGRMVTPSVVSAAIDDALAEYGMHVRELPVRPSVIVQTVQDALHGKQ</sequence>
<dbReference type="InterPro" id="IPR008274">
    <property type="entry name" value="AldOxase/xan_DH_MoCoBD1"/>
</dbReference>
<keyword evidence="1" id="KW-0500">Molybdenum</keyword>
<gene>
    <name evidence="4" type="ORF">ACFPK1_12860</name>
</gene>
<dbReference type="PANTHER" id="PTHR11908:SF132">
    <property type="entry name" value="ALDEHYDE OXIDASE 1-RELATED"/>
    <property type="match status" value="1"/>
</dbReference>
<dbReference type="Gene3D" id="3.30.365.10">
    <property type="entry name" value="Aldehyde oxidase/xanthine dehydrogenase, molybdopterin binding domain"/>
    <property type="match status" value="4"/>
</dbReference>
<evidence type="ECO:0000313" key="5">
    <source>
        <dbReference type="Proteomes" id="UP001596175"/>
    </source>
</evidence>
<evidence type="ECO:0000256" key="1">
    <source>
        <dbReference type="ARBA" id="ARBA00022505"/>
    </source>
</evidence>
<keyword evidence="2" id="KW-0560">Oxidoreductase</keyword>
<name>A0ABV9ZEV5_9PSEU</name>
<dbReference type="EMBL" id="JBHSKG010000005">
    <property type="protein sequence ID" value="MFC5139126.1"/>
    <property type="molecule type" value="Genomic_DNA"/>
</dbReference>
<keyword evidence="5" id="KW-1185">Reference proteome</keyword>
<dbReference type="SUPFAM" id="SSF54665">
    <property type="entry name" value="CO dehydrogenase molybdoprotein N-domain-like"/>
    <property type="match status" value="1"/>
</dbReference>
<dbReference type="InterPro" id="IPR046867">
    <property type="entry name" value="AldOxase/xan_DH_MoCoBD2"/>
</dbReference>
<protein>
    <submittedName>
        <fullName evidence="4">Xanthine dehydrogenase family protein molybdopterin-binding subunit</fullName>
    </submittedName>
</protein>
<dbReference type="Proteomes" id="UP001596175">
    <property type="component" value="Unassembled WGS sequence"/>
</dbReference>
<comment type="caution">
    <text evidence="4">The sequence shown here is derived from an EMBL/GenBank/DDBJ whole genome shotgun (WGS) entry which is preliminary data.</text>
</comment>
<evidence type="ECO:0000313" key="4">
    <source>
        <dbReference type="EMBL" id="MFC5139126.1"/>
    </source>
</evidence>
<organism evidence="4 5">
    <name type="scientific">Actinomycetospora rhizophila</name>
    <dbReference type="NCBI Taxonomy" id="1416876"/>
    <lineage>
        <taxon>Bacteria</taxon>
        <taxon>Bacillati</taxon>
        <taxon>Actinomycetota</taxon>
        <taxon>Actinomycetes</taxon>
        <taxon>Pseudonocardiales</taxon>
        <taxon>Pseudonocardiaceae</taxon>
        <taxon>Actinomycetospora</taxon>
    </lineage>
</organism>
<proteinExistence type="predicted"/>
<dbReference type="SMART" id="SM01008">
    <property type="entry name" value="Ald_Xan_dh_C"/>
    <property type="match status" value="1"/>
</dbReference>
<evidence type="ECO:0000259" key="3">
    <source>
        <dbReference type="SMART" id="SM01008"/>
    </source>
</evidence>
<dbReference type="RefSeq" id="WP_378021314.1">
    <property type="nucleotide sequence ID" value="NZ_JBHSKG010000005.1"/>
</dbReference>
<dbReference type="InterPro" id="IPR000674">
    <property type="entry name" value="Ald_Oxase/Xan_DH_a/b"/>
</dbReference>
<dbReference type="SUPFAM" id="SSF56003">
    <property type="entry name" value="Molybdenum cofactor-binding domain"/>
    <property type="match status" value="1"/>
</dbReference>
<dbReference type="InterPro" id="IPR016208">
    <property type="entry name" value="Ald_Oxase/xanthine_DH-like"/>
</dbReference>
<accession>A0ABV9ZEV5</accession>
<dbReference type="PANTHER" id="PTHR11908">
    <property type="entry name" value="XANTHINE DEHYDROGENASE"/>
    <property type="match status" value="1"/>
</dbReference>
<dbReference type="Gene3D" id="3.90.1170.50">
    <property type="entry name" value="Aldehyde oxidase/xanthine dehydrogenase, a/b hammerhead"/>
    <property type="match status" value="1"/>
</dbReference>
<dbReference type="InterPro" id="IPR036856">
    <property type="entry name" value="Ald_Oxase/Xan_DH_a/b_sf"/>
</dbReference>
<dbReference type="Pfam" id="PF20256">
    <property type="entry name" value="MoCoBD_2"/>
    <property type="match status" value="1"/>
</dbReference>